<accession>A0A553ZZV1</accession>
<evidence type="ECO:0000256" key="2">
    <source>
        <dbReference type="ARBA" id="ARBA00022741"/>
    </source>
</evidence>
<keyword evidence="6" id="KW-0175">Coiled coil</keyword>
<evidence type="ECO:0000259" key="7">
    <source>
        <dbReference type="Pfam" id="PF00350"/>
    </source>
</evidence>
<keyword evidence="3" id="KW-0378">Hydrolase</keyword>
<dbReference type="Gene3D" id="3.40.50.300">
    <property type="entry name" value="P-loop containing nucleotide triphosphate hydrolases"/>
    <property type="match status" value="2"/>
</dbReference>
<dbReference type="Pfam" id="PF00350">
    <property type="entry name" value="Dynamin_N"/>
    <property type="match status" value="2"/>
</dbReference>
<evidence type="ECO:0000256" key="1">
    <source>
        <dbReference type="ARBA" id="ARBA00004370"/>
    </source>
</evidence>
<proteinExistence type="predicted"/>
<keyword evidence="5" id="KW-0472">Membrane</keyword>
<dbReference type="CDD" id="cd09912">
    <property type="entry name" value="DLP_2"/>
    <property type="match status" value="1"/>
</dbReference>
<reference evidence="8 9" key="1">
    <citation type="submission" date="2019-07" db="EMBL/GenBank/DDBJ databases">
        <authorList>
            <person name="Park Y.J."/>
            <person name="Jeong S.E."/>
            <person name="Jung H.S."/>
        </authorList>
    </citation>
    <scope>NUCLEOTIDE SEQUENCE [LARGE SCALE GENOMIC DNA]</scope>
    <source>
        <strain evidence="9">P16(2019)</strain>
    </source>
</reference>
<dbReference type="PANTHER" id="PTHR10465:SF0">
    <property type="entry name" value="SARCALUMENIN"/>
    <property type="match status" value="1"/>
</dbReference>
<dbReference type="InterPro" id="IPR027094">
    <property type="entry name" value="Mitofusin_fam"/>
</dbReference>
<dbReference type="GO" id="GO:0016020">
    <property type="term" value="C:membrane"/>
    <property type="evidence" value="ECO:0007669"/>
    <property type="project" value="UniProtKB-SubCell"/>
</dbReference>
<dbReference type="OrthoDB" id="5477114at2"/>
<gene>
    <name evidence="8" type="ORF">FN960_08010</name>
</gene>
<dbReference type="SUPFAM" id="SSF52540">
    <property type="entry name" value="P-loop containing nucleoside triphosphate hydrolases"/>
    <property type="match status" value="2"/>
</dbReference>
<dbReference type="InterPro" id="IPR045063">
    <property type="entry name" value="Dynamin_N"/>
</dbReference>
<dbReference type="Proteomes" id="UP000318521">
    <property type="component" value="Unassembled WGS sequence"/>
</dbReference>
<sequence length="1186" mass="137515">MEHETEVDFEWTKAEKERFDVINQKQTDKQFQIAFCGHFSAGKSTIINEFIGAELLPTSPIPTSANIISIRYGDLAITVHSPVGEKEHWIGSIPWDQVSEWGRDGTGIKEISIYAPLSFLQHDAALYDTPGVDSTDPSHQSITLEALYGMDLIVYVMDYNHVQSETNLYFLKQLSEEKKPLFIIINQVDKHDETELAFTEFDESVQAVFEQWNIQFVNLLYTSMKQKDHALNQFSQFEAKLKAIMHKGRDLAEHSVTRLKQGFYLSQAARLLEEKEEEVEELVDVMREQGLHESQLTKQEELMQEQAQLQQAKQTFIETFEKEWESLFKQVTIFPATTTDLARSWLESMEPSFKMGILFSKKKTEEERTVRLHKLIQETQDKVNRQLVFHLQQSIDQIERHTLTNTEEVDEKIKHLSFQVTADFFSEHVKSGPKNREYVYTFTKERTTAIIRKLRERAYDVLHSLAKGQEQHWYKQLEQVNVQLDGLEEVQAYADQLHHIQQKYNQLMRERKAKADSFKDGGLFDEKLAAAQLESFTSSQEPIQWEPQLTKTEEMEPTEPSVSENLLIEVPSLDKSWIDPLKKRVQAFAENKVLQHERTQLINRMTRVQNQSFVISLFGAFSAGKSSFANALLGEQVLPVSPHPTTATISTVMRSDSENANGTARVQVKSTEDIAEEIRVVASKLDVDVTLESLHQWKRQAEQNMTGWQKNYTDYLATLQQSLNETEWQLGQTFAVTHADLQDLVAKEQAACLIHSVTVYQDSDLTTKGLILVDTPGVNSIHGRHTNVAFNQLRKSDAIFYVTYYNHAFSKSDQLFLEQIGKINESFEHDKLYYLINASDLASTSQELQGVKTHVINQLHSLGIKNPRLFAVSSKEGLLAKQQNKVDEYGFSLFEQYLYEQIVQQLETLSIQLLAAEKERYVSKIVESLDYAQKEKHEQQQAREQLLKDVERWKIEIQSSSTQSIERKMKQEATELFLYLRERTGYRMRDDFSEHINVATIRGKGKKEKRSSLEAAIIEWAQEAEYFLEQECKATHIRLDEAMNRAARKWLETWEKKIQQERHSFYVQVDTKVSETDNHVPECQLTINPKDYTSFYANDKAFFEGQEIRVLKEKLIHDGAEVASVILLKEEELTMTHIYSSMTRIERQIKDELVQVLEREIDQLDMLTNEKTMIILQKELEEIQEK</sequence>
<dbReference type="AlphaFoldDB" id="A0A553ZZV1"/>
<keyword evidence="4" id="KW-0342">GTP-binding</keyword>
<feature type="coiled-coil region" evidence="6">
    <location>
        <begin position="899"/>
        <end position="956"/>
    </location>
</feature>
<dbReference type="PANTHER" id="PTHR10465">
    <property type="entry name" value="TRANSMEMBRANE GTPASE FZO1"/>
    <property type="match status" value="1"/>
</dbReference>
<protein>
    <recommendedName>
        <fullName evidence="7">Dynamin N-terminal domain-containing protein</fullName>
    </recommendedName>
</protein>
<keyword evidence="2" id="KW-0547">Nucleotide-binding</keyword>
<comment type="subcellular location">
    <subcellularLocation>
        <location evidence="1">Membrane</location>
    </subcellularLocation>
</comment>
<evidence type="ECO:0000313" key="8">
    <source>
        <dbReference type="EMBL" id="TSB46955.1"/>
    </source>
</evidence>
<keyword evidence="9" id="KW-1185">Reference proteome</keyword>
<evidence type="ECO:0000256" key="3">
    <source>
        <dbReference type="ARBA" id="ARBA00022801"/>
    </source>
</evidence>
<feature type="domain" description="Dynamin N-terminal" evidence="7">
    <location>
        <begin position="615"/>
        <end position="821"/>
    </location>
</feature>
<dbReference type="InterPro" id="IPR027417">
    <property type="entry name" value="P-loop_NTPase"/>
</dbReference>
<feature type="coiled-coil region" evidence="6">
    <location>
        <begin position="265"/>
        <end position="315"/>
    </location>
</feature>
<evidence type="ECO:0000313" key="9">
    <source>
        <dbReference type="Proteomes" id="UP000318521"/>
    </source>
</evidence>
<organism evidence="8 9">
    <name type="scientific">Alkalicoccobacillus porphyridii</name>
    <dbReference type="NCBI Taxonomy" id="2597270"/>
    <lineage>
        <taxon>Bacteria</taxon>
        <taxon>Bacillati</taxon>
        <taxon>Bacillota</taxon>
        <taxon>Bacilli</taxon>
        <taxon>Bacillales</taxon>
        <taxon>Bacillaceae</taxon>
        <taxon>Alkalicoccobacillus</taxon>
    </lineage>
</organism>
<dbReference type="RefSeq" id="WP_143848185.1">
    <property type="nucleotide sequence ID" value="NZ_VLXZ01000004.1"/>
</dbReference>
<dbReference type="GO" id="GO:0003924">
    <property type="term" value="F:GTPase activity"/>
    <property type="evidence" value="ECO:0007669"/>
    <property type="project" value="InterPro"/>
</dbReference>
<evidence type="ECO:0000256" key="5">
    <source>
        <dbReference type="ARBA" id="ARBA00023136"/>
    </source>
</evidence>
<feature type="domain" description="Dynamin N-terminal" evidence="7">
    <location>
        <begin position="33"/>
        <end position="187"/>
    </location>
</feature>
<dbReference type="EMBL" id="VLXZ01000004">
    <property type="protein sequence ID" value="TSB46955.1"/>
    <property type="molecule type" value="Genomic_DNA"/>
</dbReference>
<comment type="caution">
    <text evidence="8">The sequence shown here is derived from an EMBL/GenBank/DDBJ whole genome shotgun (WGS) entry which is preliminary data.</text>
</comment>
<name>A0A553ZZV1_9BACI</name>
<evidence type="ECO:0000256" key="6">
    <source>
        <dbReference type="SAM" id="Coils"/>
    </source>
</evidence>
<evidence type="ECO:0000256" key="4">
    <source>
        <dbReference type="ARBA" id="ARBA00023134"/>
    </source>
</evidence>
<dbReference type="GO" id="GO:0005525">
    <property type="term" value="F:GTP binding"/>
    <property type="evidence" value="ECO:0007669"/>
    <property type="project" value="UniProtKB-KW"/>
</dbReference>